<protein>
    <submittedName>
        <fullName evidence="1">Uncharacterized protein</fullName>
    </submittedName>
</protein>
<gene>
    <name evidence="1" type="ORF">IAA55_04320</name>
</gene>
<evidence type="ECO:0000313" key="1">
    <source>
        <dbReference type="EMBL" id="HIR70487.1"/>
    </source>
</evidence>
<dbReference type="EMBL" id="DVHM01000070">
    <property type="protein sequence ID" value="HIR70487.1"/>
    <property type="molecule type" value="Genomic_DNA"/>
</dbReference>
<comment type="caution">
    <text evidence="1">The sequence shown here is derived from an EMBL/GenBank/DDBJ whole genome shotgun (WGS) entry which is preliminary data.</text>
</comment>
<dbReference type="Proteomes" id="UP000823912">
    <property type="component" value="Unassembled WGS sequence"/>
</dbReference>
<sequence>MKRKLSFDKHIDKDVVLCRTTNHRVSQRTTEVLVNNAIPFTKHWKHVPFFKREKYHGASEVCVIRINRNTYSKARRALRLMEERDRKRLLVNVI</sequence>
<dbReference type="AlphaFoldDB" id="A0A9D1JAI6"/>
<reference evidence="1" key="1">
    <citation type="submission" date="2020-10" db="EMBL/GenBank/DDBJ databases">
        <authorList>
            <person name="Gilroy R."/>
        </authorList>
    </citation>
    <scope>NUCLEOTIDE SEQUENCE</scope>
    <source>
        <strain evidence="1">ChiSjej5B23-6657</strain>
    </source>
</reference>
<evidence type="ECO:0000313" key="2">
    <source>
        <dbReference type="Proteomes" id="UP000823912"/>
    </source>
</evidence>
<reference evidence="1" key="2">
    <citation type="journal article" date="2021" name="PeerJ">
        <title>Extensive microbial diversity within the chicken gut microbiome revealed by metagenomics and culture.</title>
        <authorList>
            <person name="Gilroy R."/>
            <person name="Ravi A."/>
            <person name="Getino M."/>
            <person name="Pursley I."/>
            <person name="Horton D.L."/>
            <person name="Alikhan N.F."/>
            <person name="Baker D."/>
            <person name="Gharbi K."/>
            <person name="Hall N."/>
            <person name="Watson M."/>
            <person name="Adriaenssens E.M."/>
            <person name="Foster-Nyarko E."/>
            <person name="Jarju S."/>
            <person name="Secka A."/>
            <person name="Antonio M."/>
            <person name="Oren A."/>
            <person name="Chaudhuri R.R."/>
            <person name="La Ragione R."/>
            <person name="Hildebrand F."/>
            <person name="Pallen M.J."/>
        </authorList>
    </citation>
    <scope>NUCLEOTIDE SEQUENCE</scope>
    <source>
        <strain evidence="1">ChiSjej5B23-6657</strain>
    </source>
</reference>
<accession>A0A9D1JAI6</accession>
<organism evidence="1 2">
    <name type="scientific">Candidatus Pullilachnospira gallistercoris</name>
    <dbReference type="NCBI Taxonomy" id="2840911"/>
    <lineage>
        <taxon>Bacteria</taxon>
        <taxon>Bacillati</taxon>
        <taxon>Bacillota</taxon>
        <taxon>Clostridia</taxon>
        <taxon>Lachnospirales</taxon>
        <taxon>Lachnospiraceae</taxon>
        <taxon>Lachnospiraceae incertae sedis</taxon>
        <taxon>Candidatus Pullilachnospira</taxon>
    </lineage>
</organism>
<proteinExistence type="predicted"/>
<name>A0A9D1JAI6_9FIRM</name>